<evidence type="ECO:0000259" key="3">
    <source>
        <dbReference type="Pfam" id="PF20009"/>
    </source>
</evidence>
<proteinExistence type="predicted"/>
<feature type="chain" id="PRO_5011718520" evidence="1">
    <location>
        <begin position="21"/>
        <end position="809"/>
    </location>
</feature>
<dbReference type="Pfam" id="PF18651">
    <property type="entry name" value="CshA_NR2"/>
    <property type="match status" value="1"/>
</dbReference>
<dbReference type="AlphaFoldDB" id="A0A1G8CAM7"/>
<dbReference type="InterPro" id="IPR045474">
    <property type="entry name" value="GEVED"/>
</dbReference>
<feature type="signal peptide" evidence="1">
    <location>
        <begin position="1"/>
        <end position="20"/>
    </location>
</feature>
<protein>
    <submittedName>
        <fullName evidence="4">Gliding motility-associated C-terminal domain-containing protein</fullName>
    </submittedName>
</protein>
<dbReference type="InterPro" id="IPR040683">
    <property type="entry name" value="CshA_NR2"/>
</dbReference>
<dbReference type="RefSeq" id="WP_089838041.1">
    <property type="nucleotide sequence ID" value="NZ_FNBN01000012.1"/>
</dbReference>
<reference evidence="4 5" key="1">
    <citation type="submission" date="2016-10" db="EMBL/GenBank/DDBJ databases">
        <authorList>
            <person name="de Groot N.N."/>
        </authorList>
    </citation>
    <scope>NUCLEOTIDE SEQUENCE [LARGE SCALE GENOMIC DNA]</scope>
    <source>
        <strain evidence="4 5">DSM 527</strain>
    </source>
</reference>
<accession>A0A1G8CAM7</accession>
<keyword evidence="1" id="KW-0732">Signal</keyword>
<name>A0A1G8CAM7_CHIFI</name>
<organism evidence="4 5">
    <name type="scientific">Chitinophaga filiformis</name>
    <name type="common">Myxococcus filiformis</name>
    <name type="synonym">Flexibacter filiformis</name>
    <dbReference type="NCBI Taxonomy" id="104663"/>
    <lineage>
        <taxon>Bacteria</taxon>
        <taxon>Pseudomonadati</taxon>
        <taxon>Bacteroidota</taxon>
        <taxon>Chitinophagia</taxon>
        <taxon>Chitinophagales</taxon>
        <taxon>Chitinophagaceae</taxon>
        <taxon>Chitinophaga</taxon>
    </lineage>
</organism>
<evidence type="ECO:0000313" key="4">
    <source>
        <dbReference type="EMBL" id="SDH41930.1"/>
    </source>
</evidence>
<dbReference type="Pfam" id="PF13585">
    <property type="entry name" value="CHU_C"/>
    <property type="match status" value="1"/>
</dbReference>
<dbReference type="Proteomes" id="UP000199045">
    <property type="component" value="Unassembled WGS sequence"/>
</dbReference>
<dbReference type="Pfam" id="PF20009">
    <property type="entry name" value="GEVED"/>
    <property type="match status" value="1"/>
</dbReference>
<sequence length="809" mass="86603">MPRFLLLSLFLLWFHTQSFAQLADNGAGSLKNFIWWMDWADVKIEDGATKTFITADGLTVTATFSGVAGTPVAPSIMDTWNGAILKNLYNFSDPAIKPAIFVANNFNNSRFTITLRATRRGKPVAFTLAASDAEASNSLETLTMSTTAGNWRTLEFFRNSSQVNNPASGCGTQTISISETYAGTPNVGQLPIVATDVPAATGTLTLDVRLLRTTHGSSAVAFGIMTAVDEGDLPASYGYATHQLVYATQHPCNDRAPLPLTALETNLKLGSIAGDADTIGMTDDNQYGQDEDAVTAFSDYNGNGSYNVTVPLTNATGKTAYLTGWFDYNRNGMFETNESAAATIAPNATTATLTWTSLPAGFIAGRVPLYGFRFRLSSDQQALKTPAGFAPDGEVEDYLVSIKAPCSANINTLSNMVLCAGKPAQLNATGGIKYQWTPATGLSADTIPDPVATPTVTTTYKVSGVDASGCPGSATVTIYVNPSPIFTKRSDTAICAGNSLQLSAVSDIPATYSWWPDSSLDKSTVPNPVATPLTTTSYTVTATTIYGCTSKSAINITVNPAPDMRVMPDTPVVCLGQSVEIQAKGADVYEWYTDRDSLLTTNSLIAVKPTCDSTFKIYMEQHTCRVADTFLVPVKVYDLPVTSVAKSSDIDCAHPQVALEATGGVYYNWQPVVGMANNLVANPVVSPLKTVTYEVTVMDEHGCTQVEAVTVNVDIALAFTRYPIPTAFTPNGDGMNDCFGLKFWGETNTFEFSVFNRVGNLVFNTHYPGDCWDGTYKGILQPAGSYIYMIKAKTICGDVLRRGTVVLAR</sequence>
<dbReference type="OrthoDB" id="602611at2"/>
<dbReference type="EMBL" id="FNBN01000012">
    <property type="protein sequence ID" value="SDH41930.1"/>
    <property type="molecule type" value="Genomic_DNA"/>
</dbReference>
<evidence type="ECO:0000259" key="2">
    <source>
        <dbReference type="Pfam" id="PF18651"/>
    </source>
</evidence>
<dbReference type="STRING" id="104663.SAMN04488121_11258"/>
<gene>
    <name evidence="4" type="ORF">SAMN04488121_11258</name>
</gene>
<feature type="domain" description="GEVED" evidence="3">
    <location>
        <begin position="321"/>
        <end position="400"/>
    </location>
</feature>
<dbReference type="InterPro" id="IPR026341">
    <property type="entry name" value="T9SS_type_B"/>
</dbReference>
<evidence type="ECO:0000313" key="5">
    <source>
        <dbReference type="Proteomes" id="UP000199045"/>
    </source>
</evidence>
<evidence type="ECO:0000256" key="1">
    <source>
        <dbReference type="SAM" id="SignalP"/>
    </source>
</evidence>
<feature type="domain" description="Surface adhesin CshA non-repetitive" evidence="2">
    <location>
        <begin position="33"/>
        <end position="225"/>
    </location>
</feature>
<dbReference type="NCBIfam" id="TIGR04131">
    <property type="entry name" value="Bac_Flav_CTERM"/>
    <property type="match status" value="1"/>
</dbReference>